<proteinExistence type="predicted"/>
<dbReference type="SMART" id="SM00343">
    <property type="entry name" value="ZnF_C2HC"/>
    <property type="match status" value="1"/>
</dbReference>
<evidence type="ECO:0000256" key="2">
    <source>
        <dbReference type="SAM" id="MobiDB-lite"/>
    </source>
</evidence>
<dbReference type="Pfam" id="PF00098">
    <property type="entry name" value="zf-CCHC"/>
    <property type="match status" value="1"/>
</dbReference>
<evidence type="ECO:0000313" key="4">
    <source>
        <dbReference type="EMBL" id="KAK4148340.1"/>
    </source>
</evidence>
<dbReference type="InterPro" id="IPR036875">
    <property type="entry name" value="Znf_CCHC_sf"/>
</dbReference>
<dbReference type="Gene3D" id="4.10.60.10">
    <property type="entry name" value="Zinc finger, CCHC-type"/>
    <property type="match status" value="1"/>
</dbReference>
<organism evidence="4 5">
    <name type="scientific">Chaetomidium leptoderma</name>
    <dbReference type="NCBI Taxonomy" id="669021"/>
    <lineage>
        <taxon>Eukaryota</taxon>
        <taxon>Fungi</taxon>
        <taxon>Dikarya</taxon>
        <taxon>Ascomycota</taxon>
        <taxon>Pezizomycotina</taxon>
        <taxon>Sordariomycetes</taxon>
        <taxon>Sordariomycetidae</taxon>
        <taxon>Sordariales</taxon>
        <taxon>Chaetomiaceae</taxon>
        <taxon>Chaetomidium</taxon>
    </lineage>
</organism>
<name>A0AAN6ZQS1_9PEZI</name>
<feature type="compositionally biased region" description="Gly residues" evidence="2">
    <location>
        <begin position="230"/>
        <end position="242"/>
    </location>
</feature>
<accession>A0AAN6ZQS1</accession>
<feature type="region of interest" description="Disordered" evidence="2">
    <location>
        <begin position="274"/>
        <end position="302"/>
    </location>
</feature>
<dbReference type="AlphaFoldDB" id="A0AAN6ZQS1"/>
<feature type="region of interest" description="Disordered" evidence="2">
    <location>
        <begin position="330"/>
        <end position="356"/>
    </location>
</feature>
<dbReference type="GO" id="GO:0003676">
    <property type="term" value="F:nucleic acid binding"/>
    <property type="evidence" value="ECO:0007669"/>
    <property type="project" value="InterPro"/>
</dbReference>
<reference evidence="4" key="1">
    <citation type="journal article" date="2023" name="Mol. Phylogenet. Evol.">
        <title>Genome-scale phylogeny and comparative genomics of the fungal order Sordariales.</title>
        <authorList>
            <person name="Hensen N."/>
            <person name="Bonometti L."/>
            <person name="Westerberg I."/>
            <person name="Brannstrom I.O."/>
            <person name="Guillou S."/>
            <person name="Cros-Aarteil S."/>
            <person name="Calhoun S."/>
            <person name="Haridas S."/>
            <person name="Kuo A."/>
            <person name="Mondo S."/>
            <person name="Pangilinan J."/>
            <person name="Riley R."/>
            <person name="LaButti K."/>
            <person name="Andreopoulos B."/>
            <person name="Lipzen A."/>
            <person name="Chen C."/>
            <person name="Yan M."/>
            <person name="Daum C."/>
            <person name="Ng V."/>
            <person name="Clum A."/>
            <person name="Steindorff A."/>
            <person name="Ohm R.A."/>
            <person name="Martin F."/>
            <person name="Silar P."/>
            <person name="Natvig D.O."/>
            <person name="Lalanne C."/>
            <person name="Gautier V."/>
            <person name="Ament-Velasquez S.L."/>
            <person name="Kruys A."/>
            <person name="Hutchinson M.I."/>
            <person name="Powell A.J."/>
            <person name="Barry K."/>
            <person name="Miller A.N."/>
            <person name="Grigoriev I.V."/>
            <person name="Debuchy R."/>
            <person name="Gladieux P."/>
            <person name="Hiltunen Thoren M."/>
            <person name="Johannesson H."/>
        </authorList>
    </citation>
    <scope>NUCLEOTIDE SEQUENCE</scope>
    <source>
        <strain evidence="4">CBS 538.74</strain>
    </source>
</reference>
<feature type="region of interest" description="Disordered" evidence="2">
    <location>
        <begin position="219"/>
        <end position="242"/>
    </location>
</feature>
<protein>
    <recommendedName>
        <fullName evidence="3">CCHC-type domain-containing protein</fullName>
    </recommendedName>
</protein>
<reference evidence="4" key="2">
    <citation type="submission" date="2023-05" db="EMBL/GenBank/DDBJ databases">
        <authorList>
            <consortium name="Lawrence Berkeley National Laboratory"/>
            <person name="Steindorff A."/>
            <person name="Hensen N."/>
            <person name="Bonometti L."/>
            <person name="Westerberg I."/>
            <person name="Brannstrom I.O."/>
            <person name="Guillou S."/>
            <person name="Cros-Aarteil S."/>
            <person name="Calhoun S."/>
            <person name="Haridas S."/>
            <person name="Kuo A."/>
            <person name="Mondo S."/>
            <person name="Pangilinan J."/>
            <person name="Riley R."/>
            <person name="Labutti K."/>
            <person name="Andreopoulos B."/>
            <person name="Lipzen A."/>
            <person name="Chen C."/>
            <person name="Yanf M."/>
            <person name="Daum C."/>
            <person name="Ng V."/>
            <person name="Clum A."/>
            <person name="Ohm R."/>
            <person name="Martin F."/>
            <person name="Silar P."/>
            <person name="Natvig D."/>
            <person name="Lalanne C."/>
            <person name="Gautier V."/>
            <person name="Ament-Velasquez S.L."/>
            <person name="Kruys A."/>
            <person name="Hutchinson M.I."/>
            <person name="Powell A.J."/>
            <person name="Barry K."/>
            <person name="Miller A.N."/>
            <person name="Grigoriev I.V."/>
            <person name="Debuchy R."/>
            <person name="Gladieux P."/>
            <person name="Thoren M.H."/>
            <person name="Johannesson H."/>
        </authorList>
    </citation>
    <scope>NUCLEOTIDE SEQUENCE</scope>
    <source>
        <strain evidence="4">CBS 538.74</strain>
    </source>
</reference>
<evidence type="ECO:0000313" key="5">
    <source>
        <dbReference type="Proteomes" id="UP001302745"/>
    </source>
</evidence>
<feature type="non-terminal residue" evidence="4">
    <location>
        <position position="1"/>
    </location>
</feature>
<feature type="compositionally biased region" description="Basic and acidic residues" evidence="2">
    <location>
        <begin position="332"/>
        <end position="350"/>
    </location>
</feature>
<evidence type="ECO:0000259" key="3">
    <source>
        <dbReference type="PROSITE" id="PS50158"/>
    </source>
</evidence>
<gene>
    <name evidence="4" type="ORF">C8A00DRAFT_39143</name>
</gene>
<dbReference type="PROSITE" id="PS50158">
    <property type="entry name" value="ZF_CCHC"/>
    <property type="match status" value="1"/>
</dbReference>
<keyword evidence="5" id="KW-1185">Reference proteome</keyword>
<dbReference type="SUPFAM" id="SSF57756">
    <property type="entry name" value="Retrovirus zinc finger-like domains"/>
    <property type="match status" value="1"/>
</dbReference>
<keyword evidence="1" id="KW-0863">Zinc-finger</keyword>
<feature type="region of interest" description="Disordered" evidence="2">
    <location>
        <begin position="151"/>
        <end position="177"/>
    </location>
</feature>
<dbReference type="EMBL" id="MU857560">
    <property type="protein sequence ID" value="KAK4148340.1"/>
    <property type="molecule type" value="Genomic_DNA"/>
</dbReference>
<dbReference type="Proteomes" id="UP001302745">
    <property type="component" value="Unassembled WGS sequence"/>
</dbReference>
<dbReference type="GO" id="GO:0008270">
    <property type="term" value="F:zinc ion binding"/>
    <property type="evidence" value="ECO:0007669"/>
    <property type="project" value="UniProtKB-KW"/>
</dbReference>
<evidence type="ECO:0000256" key="1">
    <source>
        <dbReference type="PROSITE-ProRule" id="PRU00047"/>
    </source>
</evidence>
<keyword evidence="1" id="KW-0479">Metal-binding</keyword>
<dbReference type="InterPro" id="IPR001878">
    <property type="entry name" value="Znf_CCHC"/>
</dbReference>
<feature type="domain" description="CCHC-type" evidence="3">
    <location>
        <begin position="200"/>
        <end position="213"/>
    </location>
</feature>
<keyword evidence="1" id="KW-0862">Zinc</keyword>
<sequence>NKILYAVSLLEGAAADGVINGITKMSASDDAADWQWATGVEFMEHLAKKYATLDLVADAELKLKELTQDGKFAAFNDFLTEFTNLADICDWDDVTRVRNLRDKMNDEMRTAFKYQFPLPAADDFSAWVSKAQGLSINIEAENRMKKGKAQGYQGYHQTGGNGNANKNNNNDKGDPMDLDNMRVNRMHPAEKERRAAEGLCFNCGQRGHLIAECNNATKTSRTGFSRGRGTRGNQGGQRGGGGVAYSNYASHANAQFQGGFNNGFGQQTPASFAGYAGGQNGAPGYRGNRQGRARGTGNLGTGNRCNVRYMEVDQPGYVVGEVAATGGTASDYYDHGPHEFEYPVDDDVRHGQQGNA</sequence>
<comment type="caution">
    <text evidence="4">The sequence shown here is derived from an EMBL/GenBank/DDBJ whole genome shotgun (WGS) entry which is preliminary data.</text>
</comment>